<feature type="region of interest" description="Disordered" evidence="1">
    <location>
        <begin position="1"/>
        <end position="60"/>
    </location>
</feature>
<evidence type="ECO:0000313" key="2">
    <source>
        <dbReference type="EMBL" id="ONI06875.1"/>
    </source>
</evidence>
<name>A0A251P943_PRUPE</name>
<dbReference type="Proteomes" id="UP000006882">
    <property type="component" value="Chromosome G5"/>
</dbReference>
<evidence type="ECO:0000313" key="3">
    <source>
        <dbReference type="Proteomes" id="UP000006882"/>
    </source>
</evidence>
<accession>A0A251P943</accession>
<organism evidence="2 3">
    <name type="scientific">Prunus persica</name>
    <name type="common">Peach</name>
    <name type="synonym">Amygdalus persica</name>
    <dbReference type="NCBI Taxonomy" id="3760"/>
    <lineage>
        <taxon>Eukaryota</taxon>
        <taxon>Viridiplantae</taxon>
        <taxon>Streptophyta</taxon>
        <taxon>Embryophyta</taxon>
        <taxon>Tracheophyta</taxon>
        <taxon>Spermatophyta</taxon>
        <taxon>Magnoliopsida</taxon>
        <taxon>eudicotyledons</taxon>
        <taxon>Gunneridae</taxon>
        <taxon>Pentapetalae</taxon>
        <taxon>rosids</taxon>
        <taxon>fabids</taxon>
        <taxon>Rosales</taxon>
        <taxon>Rosaceae</taxon>
        <taxon>Amygdaloideae</taxon>
        <taxon>Amygdaleae</taxon>
        <taxon>Prunus</taxon>
    </lineage>
</organism>
<reference evidence="2 3" key="1">
    <citation type="journal article" date="2013" name="Nat. Genet.">
        <title>The high-quality draft genome of peach (Prunus persica) identifies unique patterns of genetic diversity, domestication and genome evolution.</title>
        <authorList>
            <consortium name="International Peach Genome Initiative"/>
            <person name="Verde I."/>
            <person name="Abbott A.G."/>
            <person name="Scalabrin S."/>
            <person name="Jung S."/>
            <person name="Shu S."/>
            <person name="Marroni F."/>
            <person name="Zhebentyayeva T."/>
            <person name="Dettori M.T."/>
            <person name="Grimwood J."/>
            <person name="Cattonaro F."/>
            <person name="Zuccolo A."/>
            <person name="Rossini L."/>
            <person name="Jenkins J."/>
            <person name="Vendramin E."/>
            <person name="Meisel L.A."/>
            <person name="Decroocq V."/>
            <person name="Sosinski B."/>
            <person name="Prochnik S."/>
            <person name="Mitros T."/>
            <person name="Policriti A."/>
            <person name="Cipriani G."/>
            <person name="Dondini L."/>
            <person name="Ficklin S."/>
            <person name="Goodstein D.M."/>
            <person name="Xuan P."/>
            <person name="Del Fabbro C."/>
            <person name="Aramini V."/>
            <person name="Copetti D."/>
            <person name="Gonzalez S."/>
            <person name="Horner D.S."/>
            <person name="Falchi R."/>
            <person name="Lucas S."/>
            <person name="Mica E."/>
            <person name="Maldonado J."/>
            <person name="Lazzari B."/>
            <person name="Bielenberg D."/>
            <person name="Pirona R."/>
            <person name="Miculan M."/>
            <person name="Barakat A."/>
            <person name="Testolin R."/>
            <person name="Stella A."/>
            <person name="Tartarini S."/>
            <person name="Tonutti P."/>
            <person name="Arus P."/>
            <person name="Orellana A."/>
            <person name="Wells C."/>
            <person name="Main D."/>
            <person name="Vizzotto G."/>
            <person name="Silva H."/>
            <person name="Salamini F."/>
            <person name="Schmutz J."/>
            <person name="Morgante M."/>
            <person name="Rokhsar D.S."/>
        </authorList>
    </citation>
    <scope>NUCLEOTIDE SEQUENCE [LARGE SCALE GENOMIC DNA]</scope>
    <source>
        <strain evidence="3">cv. Nemared</strain>
    </source>
</reference>
<proteinExistence type="predicted"/>
<gene>
    <name evidence="2" type="ORF">PRUPE_5G086500</name>
</gene>
<dbReference type="EMBL" id="CM007655">
    <property type="protein sequence ID" value="ONI06875.1"/>
    <property type="molecule type" value="Genomic_DNA"/>
</dbReference>
<dbReference type="Gramene" id="ONI06875">
    <property type="protein sequence ID" value="ONI06875"/>
    <property type="gene ID" value="PRUPE_5G086500"/>
</dbReference>
<dbReference type="AlphaFoldDB" id="A0A251P943"/>
<feature type="compositionally biased region" description="Low complexity" evidence="1">
    <location>
        <begin position="31"/>
        <end position="40"/>
    </location>
</feature>
<sequence>MLQSLLRPRHRLRQDYTTATYKPNLPLMQRDSSSSSSSDSNNEKSEWPKSMQPRFSGFLGGRWVYGSKI</sequence>
<protein>
    <submittedName>
        <fullName evidence="2">Uncharacterized protein</fullName>
    </submittedName>
</protein>
<evidence type="ECO:0000256" key="1">
    <source>
        <dbReference type="SAM" id="MobiDB-lite"/>
    </source>
</evidence>
<keyword evidence="3" id="KW-1185">Reference proteome</keyword>